<dbReference type="Proteomes" id="UP000240538">
    <property type="component" value="Segment"/>
</dbReference>
<evidence type="ECO:0000313" key="2">
    <source>
        <dbReference type="Proteomes" id="UP000240538"/>
    </source>
</evidence>
<proteinExistence type="predicted"/>
<dbReference type="EMBL" id="MG696114">
    <property type="protein sequence ID" value="AUM58392.1"/>
    <property type="molecule type" value="Genomic_DNA"/>
</dbReference>
<evidence type="ECO:0000313" key="1">
    <source>
        <dbReference type="EMBL" id="AUM58392.1"/>
    </source>
</evidence>
<reference evidence="1 2" key="1">
    <citation type="submission" date="2017-12" db="EMBL/GenBank/DDBJ databases">
        <title>Complete genome sequence and characterization of bacteriophage phiP4-3 infecting Proteus pennea.</title>
        <authorList>
            <person name="He Y."/>
            <person name="Yang H."/>
        </authorList>
    </citation>
    <scope>NUCLEOTIDE SEQUENCE [LARGE SCALE GENOMIC DNA]</scope>
</reference>
<sequence length="115" mass="13698">MNFLVQAVYDDYEHTLGIWDSVESLCSELYKCELLYDVDPFDKTIEFNYNEYEILKISCYSGSTLLFDYTHELKLGSIVPLEYIIDFREYKSEFNAWLNISELKEALLEFMKPKD</sequence>
<organism evidence="1 2">
    <name type="scientific">Proteus phage phiP4-3</name>
    <dbReference type="NCBI Taxonomy" id="2065203"/>
    <lineage>
        <taxon>Viruses</taxon>
        <taxon>Duplodnaviria</taxon>
        <taxon>Heunggongvirae</taxon>
        <taxon>Uroviricota</taxon>
        <taxon>Caudoviricetes</taxon>
        <taxon>Pantevenvirales</taxon>
        <taxon>Straboviridae</taxon>
        <taxon>Bragavirus</taxon>
        <taxon>Bragavirus p43</taxon>
    </lineage>
</organism>
<name>A0A2I6PF89_9CAUD</name>
<keyword evidence="2" id="KW-1185">Reference proteome</keyword>
<protein>
    <submittedName>
        <fullName evidence="1">Uncharacterized protein</fullName>
    </submittedName>
</protein>
<accession>A0A2I6PF89</accession>
<gene>
    <name evidence="1" type="ORF">phiP43_034</name>
</gene>